<dbReference type="InterPro" id="IPR043129">
    <property type="entry name" value="ATPase_NBD"/>
</dbReference>
<keyword evidence="4 6" id="KW-0418">Kinase</keyword>
<dbReference type="Gene3D" id="3.30.420.40">
    <property type="match status" value="1"/>
</dbReference>
<keyword evidence="3 6" id="KW-0547">Nucleotide-binding</keyword>
<dbReference type="PANTHER" id="PTHR19443:SF24">
    <property type="entry name" value="PHOSPHOTRANSFERASE"/>
    <property type="match status" value="1"/>
</dbReference>
<gene>
    <name evidence="10" type="ORF">yc1106_00985</name>
</gene>
<dbReference type="GO" id="GO:0006096">
    <property type="term" value="P:glycolytic process"/>
    <property type="evidence" value="ECO:0007669"/>
    <property type="project" value="UniProtKB-KW"/>
</dbReference>
<dbReference type="Pfam" id="PF03727">
    <property type="entry name" value="Hexokinase_2"/>
    <property type="match status" value="1"/>
</dbReference>
<keyword evidence="2 6" id="KW-0808">Transferase</keyword>
<evidence type="ECO:0000313" key="10">
    <source>
        <dbReference type="EMBL" id="USP73711.1"/>
    </source>
</evidence>
<dbReference type="Pfam" id="PF00349">
    <property type="entry name" value="Hexokinase_1"/>
    <property type="match status" value="1"/>
</dbReference>
<dbReference type="GO" id="GO:0006006">
    <property type="term" value="P:glucose metabolic process"/>
    <property type="evidence" value="ECO:0007669"/>
    <property type="project" value="TreeGrafter"/>
</dbReference>
<evidence type="ECO:0000256" key="4">
    <source>
        <dbReference type="ARBA" id="ARBA00022777"/>
    </source>
</evidence>
<dbReference type="Gene3D" id="3.40.367.20">
    <property type="match status" value="1"/>
</dbReference>
<dbReference type="GO" id="GO:0001678">
    <property type="term" value="P:intracellular glucose homeostasis"/>
    <property type="evidence" value="ECO:0007669"/>
    <property type="project" value="InterPro"/>
</dbReference>
<proteinExistence type="inferred from homology"/>
<keyword evidence="7" id="KW-0175">Coiled coil</keyword>
<dbReference type="OrthoDB" id="419537at2759"/>
<protein>
    <recommendedName>
        <fullName evidence="6">Phosphotransferase</fullName>
        <ecNumber evidence="6">2.7.1.-</ecNumber>
    </recommendedName>
</protein>
<dbReference type="PROSITE" id="PS51748">
    <property type="entry name" value="HEXOKINASE_2"/>
    <property type="match status" value="1"/>
</dbReference>
<evidence type="ECO:0000259" key="8">
    <source>
        <dbReference type="Pfam" id="PF00349"/>
    </source>
</evidence>
<keyword evidence="6" id="KW-0324">Glycolysis</keyword>
<evidence type="ECO:0000313" key="11">
    <source>
        <dbReference type="Proteomes" id="UP001056012"/>
    </source>
</evidence>
<evidence type="ECO:0000256" key="6">
    <source>
        <dbReference type="RuleBase" id="RU362007"/>
    </source>
</evidence>
<dbReference type="PRINTS" id="PR00475">
    <property type="entry name" value="HEXOKINASE"/>
</dbReference>
<evidence type="ECO:0000256" key="7">
    <source>
        <dbReference type="SAM" id="Coils"/>
    </source>
</evidence>
<dbReference type="GO" id="GO:0005524">
    <property type="term" value="F:ATP binding"/>
    <property type="evidence" value="ECO:0007669"/>
    <property type="project" value="UniProtKB-UniRule"/>
</dbReference>
<dbReference type="GO" id="GO:0008865">
    <property type="term" value="F:fructokinase activity"/>
    <property type="evidence" value="ECO:0007669"/>
    <property type="project" value="TreeGrafter"/>
</dbReference>
<keyword evidence="5 6" id="KW-0067">ATP-binding</keyword>
<keyword evidence="11" id="KW-1185">Reference proteome</keyword>
<dbReference type="PANTHER" id="PTHR19443">
    <property type="entry name" value="HEXOKINASE"/>
    <property type="match status" value="1"/>
</dbReference>
<evidence type="ECO:0000256" key="3">
    <source>
        <dbReference type="ARBA" id="ARBA00022741"/>
    </source>
</evidence>
<dbReference type="GO" id="GO:0019158">
    <property type="term" value="F:mannokinase activity"/>
    <property type="evidence" value="ECO:0007669"/>
    <property type="project" value="TreeGrafter"/>
</dbReference>
<dbReference type="SUPFAM" id="SSF53067">
    <property type="entry name" value="Actin-like ATPase domain"/>
    <property type="match status" value="2"/>
</dbReference>
<evidence type="ECO:0000256" key="5">
    <source>
        <dbReference type="ARBA" id="ARBA00022840"/>
    </source>
</evidence>
<dbReference type="EC" id="2.7.1.-" evidence="6"/>
<feature type="domain" description="Hexokinase C-terminal" evidence="9">
    <location>
        <begin position="301"/>
        <end position="551"/>
    </location>
</feature>
<accession>A0A9Q8Z0N8</accession>
<dbReference type="Proteomes" id="UP001056012">
    <property type="component" value="Chromosome 1"/>
</dbReference>
<organism evidence="10 11">
    <name type="scientific">Curvularia clavata</name>
    <dbReference type="NCBI Taxonomy" id="95742"/>
    <lineage>
        <taxon>Eukaryota</taxon>
        <taxon>Fungi</taxon>
        <taxon>Dikarya</taxon>
        <taxon>Ascomycota</taxon>
        <taxon>Pezizomycotina</taxon>
        <taxon>Dothideomycetes</taxon>
        <taxon>Pleosporomycetidae</taxon>
        <taxon>Pleosporales</taxon>
        <taxon>Pleosporineae</taxon>
        <taxon>Pleosporaceae</taxon>
        <taxon>Curvularia</taxon>
    </lineage>
</organism>
<sequence>MPPLLLHRSKNRRVTVIPESDHSSEVCRTTTDNKPRPRNYKRLMLDFWQGLLAALERLAMLPSLLHSVLPLLSSRKRVRDALRSYDRTMDDLLREIERLLEAPLAPAKLLEMSAALQRQFAPKLQSSDICMLPSYNHKLPSGLEKGTYLALDVGGSTFRIALVELNGKKSGAKNMRIAFMKSYKIDEKVRQRRGHEFFEWMADKIQQALTDPQFQRMSSTQSFPMGLAWSFPVEQTSSRSANLLDMGKGFRATEGLLGQDLSELIMAPCRKRNLPVHMDSIVNDSSATLLSRAYEDPSTRFAVILGTGFNISVHLPVSSLATTKYKGYPQQWFDEATHVLVNTECSMFGKGVFPTTRWDDRLNETHIRPDFQPFEHMISGRYMGEIVRLIIVEAVCTAGLFSGEMPARLSEPYTLDTGTIAAMEMDDSKYLTQATALFQSQHPLSKPPTVSDIQFVRRVSQLVSRRAAAFLATGIHALWVLRTESEGLTPVSAGRMSIGCNGSVIEKYPLFRELCQSHLHELTAASGAEPKSVSLEIAIESAIFGAAVSVCCLEGQA</sequence>
<comment type="similarity">
    <text evidence="1 6">Belongs to the hexokinase family.</text>
</comment>
<dbReference type="GO" id="GO:0005829">
    <property type="term" value="C:cytosol"/>
    <property type="evidence" value="ECO:0007669"/>
    <property type="project" value="TreeGrafter"/>
</dbReference>
<dbReference type="GO" id="GO:0006013">
    <property type="term" value="P:mannose metabolic process"/>
    <property type="evidence" value="ECO:0007669"/>
    <property type="project" value="TreeGrafter"/>
</dbReference>
<dbReference type="GO" id="GO:0005739">
    <property type="term" value="C:mitochondrion"/>
    <property type="evidence" value="ECO:0007669"/>
    <property type="project" value="TreeGrafter"/>
</dbReference>
<dbReference type="EMBL" id="CP089274">
    <property type="protein sequence ID" value="USP73711.1"/>
    <property type="molecule type" value="Genomic_DNA"/>
</dbReference>
<dbReference type="VEuPathDB" id="FungiDB:yc1106_00985"/>
<feature type="domain" description="Hexokinase N-terminal" evidence="8">
    <location>
        <begin position="104"/>
        <end position="294"/>
    </location>
</feature>
<feature type="coiled-coil region" evidence="7">
    <location>
        <begin position="75"/>
        <end position="102"/>
    </location>
</feature>
<dbReference type="InterPro" id="IPR001312">
    <property type="entry name" value="Hexokinase"/>
</dbReference>
<dbReference type="InterPro" id="IPR022672">
    <property type="entry name" value="Hexokinase_N"/>
</dbReference>
<reference evidence="10" key="1">
    <citation type="submission" date="2021-12" db="EMBL/GenBank/DDBJ databases">
        <title>Curvularia clavata genome.</title>
        <authorList>
            <person name="Cao Y."/>
        </authorList>
    </citation>
    <scope>NUCLEOTIDE SEQUENCE</scope>
    <source>
        <strain evidence="10">Yc1106</strain>
    </source>
</reference>
<dbReference type="GO" id="GO:0004340">
    <property type="term" value="F:glucokinase activity"/>
    <property type="evidence" value="ECO:0007669"/>
    <property type="project" value="TreeGrafter"/>
</dbReference>
<evidence type="ECO:0000259" key="9">
    <source>
        <dbReference type="Pfam" id="PF03727"/>
    </source>
</evidence>
<dbReference type="InterPro" id="IPR022673">
    <property type="entry name" value="Hexokinase_C"/>
</dbReference>
<name>A0A9Q8Z0N8_CURCL</name>
<dbReference type="CDD" id="cd24000">
    <property type="entry name" value="ASKHA_NBD_HK"/>
    <property type="match status" value="1"/>
</dbReference>
<dbReference type="AlphaFoldDB" id="A0A9Q8Z0N8"/>
<evidence type="ECO:0000256" key="2">
    <source>
        <dbReference type="ARBA" id="ARBA00022679"/>
    </source>
</evidence>
<evidence type="ECO:0000256" key="1">
    <source>
        <dbReference type="ARBA" id="ARBA00009225"/>
    </source>
</evidence>
<dbReference type="GO" id="GO:0005536">
    <property type="term" value="F:D-glucose binding"/>
    <property type="evidence" value="ECO:0007669"/>
    <property type="project" value="InterPro"/>
</dbReference>